<name>A0AAQ4DB16_AMBAM</name>
<feature type="transmembrane region" description="Helical" evidence="1">
    <location>
        <begin position="209"/>
        <end position="231"/>
    </location>
</feature>
<dbReference type="EMBL" id="JARKHS020032779">
    <property type="protein sequence ID" value="KAK8759656.1"/>
    <property type="molecule type" value="Genomic_DNA"/>
</dbReference>
<evidence type="ECO:0000313" key="2">
    <source>
        <dbReference type="EMBL" id="KAK8759656.1"/>
    </source>
</evidence>
<evidence type="ECO:0000313" key="3">
    <source>
        <dbReference type="Proteomes" id="UP001321473"/>
    </source>
</evidence>
<proteinExistence type="predicted"/>
<protein>
    <submittedName>
        <fullName evidence="2">Uncharacterized protein</fullName>
    </submittedName>
</protein>
<dbReference type="SUPFAM" id="SSF55486">
    <property type="entry name" value="Metalloproteases ('zincins'), catalytic domain"/>
    <property type="match status" value="1"/>
</dbReference>
<dbReference type="Proteomes" id="UP001321473">
    <property type="component" value="Unassembled WGS sequence"/>
</dbReference>
<comment type="caution">
    <text evidence="2">The sequence shown here is derived from an EMBL/GenBank/DDBJ whole genome shotgun (WGS) entry which is preliminary data.</text>
</comment>
<keyword evidence="3" id="KW-1185">Reference proteome</keyword>
<organism evidence="2 3">
    <name type="scientific">Amblyomma americanum</name>
    <name type="common">Lone star tick</name>
    <dbReference type="NCBI Taxonomy" id="6943"/>
    <lineage>
        <taxon>Eukaryota</taxon>
        <taxon>Metazoa</taxon>
        <taxon>Ecdysozoa</taxon>
        <taxon>Arthropoda</taxon>
        <taxon>Chelicerata</taxon>
        <taxon>Arachnida</taxon>
        <taxon>Acari</taxon>
        <taxon>Parasitiformes</taxon>
        <taxon>Ixodida</taxon>
        <taxon>Ixodoidea</taxon>
        <taxon>Ixodidae</taxon>
        <taxon>Amblyomminae</taxon>
        <taxon>Amblyomma</taxon>
    </lineage>
</organism>
<gene>
    <name evidence="2" type="ORF">V5799_002713</name>
</gene>
<accession>A0AAQ4DB16</accession>
<reference evidence="2 3" key="1">
    <citation type="journal article" date="2023" name="Arcadia Sci">
        <title>De novo assembly of a long-read Amblyomma americanum tick genome.</title>
        <authorList>
            <person name="Chou S."/>
            <person name="Poskanzer K.E."/>
            <person name="Rollins M."/>
            <person name="Thuy-Boun P.S."/>
        </authorList>
    </citation>
    <scope>NUCLEOTIDE SEQUENCE [LARGE SCALE GENOMIC DNA]</scope>
    <source>
        <strain evidence="2">F_SG_1</strain>
        <tissue evidence="2">Salivary glands</tissue>
    </source>
</reference>
<evidence type="ECO:0000256" key="1">
    <source>
        <dbReference type="SAM" id="Phobius"/>
    </source>
</evidence>
<keyword evidence="1" id="KW-0472">Membrane</keyword>
<dbReference type="AlphaFoldDB" id="A0AAQ4DB16"/>
<sequence length="285" mass="32641">MLNSCMTDTDSQVVFVKQFMREHGLSWPEDPEPNLGPLKVLFNLAFNWNVNLWFSLKLLPTANDHQKRRILFTPSGVMLFWRALFTQIPKKHFKKVYTDIFKLFANSTNGLPPPGRIEEDYKSLQYVFSTLVRSSTWKARVPAVFPLRELENHSKTAKAEHIKEAIDTMLAIKPPFTMDDLVLLSDMTLLDGVLKIFKVAGDRTVQRHLAWLFLFAYAAVANPGAVLLILHGSTSRATEERLRFCADQVEASYKLLVFSAAVVAHFSEEERRRIDGHLARMMKLC</sequence>
<dbReference type="InterPro" id="IPR042089">
    <property type="entry name" value="Peptidase_M13_dom_2"/>
</dbReference>
<keyword evidence="1" id="KW-0812">Transmembrane</keyword>
<keyword evidence="1" id="KW-1133">Transmembrane helix</keyword>
<dbReference type="Gene3D" id="1.10.1380.10">
    <property type="entry name" value="Neutral endopeptidase , domain2"/>
    <property type="match status" value="1"/>
</dbReference>